<reference evidence="3" key="2">
    <citation type="submission" date="2020-05" db="UniProtKB">
        <authorList>
            <consortium name="EnsemblMetazoa"/>
        </authorList>
    </citation>
    <scope>IDENTIFICATION</scope>
    <source>
        <strain evidence="3">wikel</strain>
    </source>
</reference>
<dbReference type="VEuPathDB" id="VectorBase:ISCW005733"/>
<proteinExistence type="predicted"/>
<evidence type="ECO:0000259" key="1">
    <source>
        <dbReference type="Pfam" id="PF08434"/>
    </source>
</evidence>
<keyword evidence="4" id="KW-1185">Reference proteome</keyword>
<dbReference type="EnsemblMetazoa" id="ISCW005733-RA">
    <property type="protein sequence ID" value="ISCW005733-PA"/>
    <property type="gene ID" value="ISCW005733"/>
</dbReference>
<protein>
    <recommendedName>
        <fullName evidence="1">Calcium-activated chloride channel N-terminal domain-containing protein</fullName>
    </recommendedName>
</protein>
<dbReference type="HOGENOM" id="CLU_2415713_0_0_1"/>
<dbReference type="InParanoid" id="B7PPV1"/>
<dbReference type="EMBL" id="DS760855">
    <property type="protein sequence ID" value="EEC08623.1"/>
    <property type="molecule type" value="Genomic_DNA"/>
</dbReference>
<dbReference type="Proteomes" id="UP000001555">
    <property type="component" value="Unassembled WGS sequence"/>
</dbReference>
<name>B7PPV1_IXOSC</name>
<gene>
    <name evidence="2" type="ORF">IscW_ISCW005733</name>
</gene>
<evidence type="ECO:0000313" key="4">
    <source>
        <dbReference type="Proteomes" id="UP000001555"/>
    </source>
</evidence>
<dbReference type="AlphaFoldDB" id="B7PPV1"/>
<feature type="domain" description="Calcium-activated chloride channel N-terminal" evidence="1">
    <location>
        <begin position="4"/>
        <end position="71"/>
    </location>
</feature>
<dbReference type="VEuPathDB" id="VectorBase:ISCI005733"/>
<sequence>MGETSGRHYLESVTIQVPSSWRRRQSYIDQSVDLYEQAQIRLVPERHAKHGMSTLQPRPCGLPGDHIEVPDAQILLGEGVPYHLAPAALLQR</sequence>
<evidence type="ECO:0000313" key="3">
    <source>
        <dbReference type="EnsemblMetazoa" id="ISCW005733-PA"/>
    </source>
</evidence>
<dbReference type="InterPro" id="IPR013642">
    <property type="entry name" value="CLCA_N"/>
</dbReference>
<dbReference type="EMBL" id="ABJB011036779">
    <property type="status" value="NOT_ANNOTATED_CDS"/>
    <property type="molecule type" value="Genomic_DNA"/>
</dbReference>
<accession>B7PPV1</accession>
<dbReference type="EMBL" id="ABJB010626846">
    <property type="status" value="NOT_ANNOTATED_CDS"/>
    <property type="molecule type" value="Genomic_DNA"/>
</dbReference>
<organism>
    <name type="scientific">Ixodes scapularis</name>
    <name type="common">Black-legged tick</name>
    <name type="synonym">Deer tick</name>
    <dbReference type="NCBI Taxonomy" id="6945"/>
    <lineage>
        <taxon>Eukaryota</taxon>
        <taxon>Metazoa</taxon>
        <taxon>Ecdysozoa</taxon>
        <taxon>Arthropoda</taxon>
        <taxon>Chelicerata</taxon>
        <taxon>Arachnida</taxon>
        <taxon>Acari</taxon>
        <taxon>Parasitiformes</taxon>
        <taxon>Ixodida</taxon>
        <taxon>Ixodoidea</taxon>
        <taxon>Ixodidae</taxon>
        <taxon>Ixodinae</taxon>
        <taxon>Ixodes</taxon>
    </lineage>
</organism>
<reference evidence="2 4" key="1">
    <citation type="submission" date="2008-03" db="EMBL/GenBank/DDBJ databases">
        <title>Annotation of Ixodes scapularis.</title>
        <authorList>
            <consortium name="Ixodes scapularis Genome Project Consortium"/>
            <person name="Caler E."/>
            <person name="Hannick L.I."/>
            <person name="Bidwell S."/>
            <person name="Joardar V."/>
            <person name="Thiagarajan M."/>
            <person name="Amedeo P."/>
            <person name="Galinsky K.J."/>
            <person name="Schobel S."/>
            <person name="Inman J."/>
            <person name="Hostetler J."/>
            <person name="Miller J."/>
            <person name="Hammond M."/>
            <person name="Megy K."/>
            <person name="Lawson D."/>
            <person name="Kodira C."/>
            <person name="Sutton G."/>
            <person name="Meyer J."/>
            <person name="Hill C.A."/>
            <person name="Birren B."/>
            <person name="Nene V."/>
            <person name="Collins F."/>
            <person name="Alarcon-Chaidez F."/>
            <person name="Wikel S."/>
            <person name="Strausberg R."/>
        </authorList>
    </citation>
    <scope>NUCLEOTIDE SEQUENCE [LARGE SCALE GENOMIC DNA]</scope>
    <source>
        <strain evidence="4">Wikel</strain>
        <strain evidence="2">Wikel colony</strain>
    </source>
</reference>
<evidence type="ECO:0000313" key="2">
    <source>
        <dbReference type="EMBL" id="EEC08623.1"/>
    </source>
</evidence>
<dbReference type="Pfam" id="PF08434">
    <property type="entry name" value="CLCA"/>
    <property type="match status" value="1"/>
</dbReference>
<dbReference type="PaxDb" id="6945-B7PPV1"/>